<dbReference type="AlphaFoldDB" id="A0A1F5PLN7"/>
<dbReference type="PANTHER" id="PTHR35458">
    <property type="entry name" value="SLR0755 PROTEIN"/>
    <property type="match status" value="1"/>
</dbReference>
<organism evidence="2 3">
    <name type="scientific">Candidatus Doudnabacteria bacterium RIFCSPHIGHO2_01_FULL_50_11</name>
    <dbReference type="NCBI Taxonomy" id="1817828"/>
    <lineage>
        <taxon>Bacteria</taxon>
        <taxon>Candidatus Doudnaibacteriota</taxon>
    </lineage>
</organism>
<name>A0A1F5PLN7_9BACT</name>
<dbReference type="InterPro" id="IPR021139">
    <property type="entry name" value="NYN"/>
</dbReference>
<evidence type="ECO:0000313" key="3">
    <source>
        <dbReference type="Proteomes" id="UP000178377"/>
    </source>
</evidence>
<comment type="caution">
    <text evidence="2">The sequence shown here is derived from an EMBL/GenBank/DDBJ whole genome shotgun (WGS) entry which is preliminary data.</text>
</comment>
<dbReference type="InterPro" id="IPR047140">
    <property type="entry name" value="LabA"/>
</dbReference>
<dbReference type="EMBL" id="MFEO01000008">
    <property type="protein sequence ID" value="OGE90875.1"/>
    <property type="molecule type" value="Genomic_DNA"/>
</dbReference>
<dbReference type="Pfam" id="PF01936">
    <property type="entry name" value="NYN"/>
    <property type="match status" value="1"/>
</dbReference>
<dbReference type="PANTHER" id="PTHR35458:SF8">
    <property type="entry name" value="SLR0650 PROTEIN"/>
    <property type="match status" value="1"/>
</dbReference>
<protein>
    <recommendedName>
        <fullName evidence="1">NYN domain-containing protein</fullName>
    </recommendedName>
</protein>
<dbReference type="CDD" id="cd10911">
    <property type="entry name" value="PIN_LabA"/>
    <property type="match status" value="1"/>
</dbReference>
<dbReference type="Gene3D" id="3.40.50.1010">
    <property type="entry name" value="5'-nuclease"/>
    <property type="match status" value="1"/>
</dbReference>
<dbReference type="GO" id="GO:0004540">
    <property type="term" value="F:RNA nuclease activity"/>
    <property type="evidence" value="ECO:0007669"/>
    <property type="project" value="InterPro"/>
</dbReference>
<accession>A0A1F5PLN7</accession>
<reference evidence="2 3" key="1">
    <citation type="journal article" date="2016" name="Nat. Commun.">
        <title>Thousands of microbial genomes shed light on interconnected biogeochemical processes in an aquifer system.</title>
        <authorList>
            <person name="Anantharaman K."/>
            <person name="Brown C.T."/>
            <person name="Hug L.A."/>
            <person name="Sharon I."/>
            <person name="Castelle C.J."/>
            <person name="Probst A.J."/>
            <person name="Thomas B.C."/>
            <person name="Singh A."/>
            <person name="Wilkins M.J."/>
            <person name="Karaoz U."/>
            <person name="Brodie E.L."/>
            <person name="Williams K.H."/>
            <person name="Hubbard S.S."/>
            <person name="Banfield J.F."/>
        </authorList>
    </citation>
    <scope>NUCLEOTIDE SEQUENCE [LARGE SCALE GENOMIC DNA]</scope>
</reference>
<evidence type="ECO:0000259" key="1">
    <source>
        <dbReference type="Pfam" id="PF01936"/>
    </source>
</evidence>
<dbReference type="STRING" id="1817828.A2722_03080"/>
<gene>
    <name evidence="2" type="ORF">A2722_03080</name>
</gene>
<proteinExistence type="predicted"/>
<dbReference type="Proteomes" id="UP000178377">
    <property type="component" value="Unassembled WGS sequence"/>
</dbReference>
<evidence type="ECO:0000313" key="2">
    <source>
        <dbReference type="EMBL" id="OGE90875.1"/>
    </source>
</evidence>
<feature type="domain" description="NYN" evidence="1">
    <location>
        <begin position="10"/>
        <end position="158"/>
    </location>
</feature>
<sequence length="170" mass="19242">MTDSKYSEQRVAVFVDVQNLYYSARSMYNARVNFGAILKDAAGDRKLVRAIAYVIRASIPEEKSFFTALEKSGYEVKSKDLQIFATGAKKGDWDVGITMDMVQMMHKLDVIIIVSGDGDYEDCVRFLKANGTRVEAIAFGRSTSSKLRDVVDDFLDLDTNPRKYLMPIRR</sequence>